<feature type="domain" description="Carboxymuconolactone decarboxylase-like" evidence="2">
    <location>
        <begin position="47"/>
        <end position="129"/>
    </location>
</feature>
<proteinExistence type="predicted"/>
<comment type="caution">
    <text evidence="3">The sequence shown here is derived from an EMBL/GenBank/DDBJ whole genome shotgun (WGS) entry which is preliminary data.</text>
</comment>
<dbReference type="STRING" id="5466.A0A4R8QR47"/>
<keyword evidence="4" id="KW-1185">Reference proteome</keyword>
<feature type="region of interest" description="Disordered" evidence="1">
    <location>
        <begin position="137"/>
        <end position="171"/>
    </location>
</feature>
<evidence type="ECO:0000256" key="1">
    <source>
        <dbReference type="SAM" id="MobiDB-lite"/>
    </source>
</evidence>
<dbReference type="EMBL" id="RYZW01000149">
    <property type="protein sequence ID" value="TDZ41019.1"/>
    <property type="molecule type" value="Genomic_DNA"/>
</dbReference>
<dbReference type="Gene3D" id="1.20.1290.10">
    <property type="entry name" value="AhpD-like"/>
    <property type="match status" value="1"/>
</dbReference>
<feature type="compositionally biased region" description="Basic and acidic residues" evidence="1">
    <location>
        <begin position="137"/>
        <end position="154"/>
    </location>
</feature>
<dbReference type="PANTHER" id="PTHR33570">
    <property type="entry name" value="4-CARBOXYMUCONOLACTONE DECARBOXYLASE FAMILY PROTEIN"/>
    <property type="match status" value="1"/>
</dbReference>
<dbReference type="GO" id="GO:0051920">
    <property type="term" value="F:peroxiredoxin activity"/>
    <property type="evidence" value="ECO:0007669"/>
    <property type="project" value="InterPro"/>
</dbReference>
<organism evidence="3 4">
    <name type="scientific">Colletotrichum trifolii</name>
    <dbReference type="NCBI Taxonomy" id="5466"/>
    <lineage>
        <taxon>Eukaryota</taxon>
        <taxon>Fungi</taxon>
        <taxon>Dikarya</taxon>
        <taxon>Ascomycota</taxon>
        <taxon>Pezizomycotina</taxon>
        <taxon>Sordariomycetes</taxon>
        <taxon>Hypocreomycetidae</taxon>
        <taxon>Glomerellales</taxon>
        <taxon>Glomerellaceae</taxon>
        <taxon>Colletotrichum</taxon>
        <taxon>Colletotrichum orbiculare species complex</taxon>
    </lineage>
</organism>
<gene>
    <name evidence="3" type="primary">pcaC-0</name>
    <name evidence="3" type="ORF">CTRI78_v010011</name>
</gene>
<reference evidence="3 4" key="1">
    <citation type="submission" date="2018-12" db="EMBL/GenBank/DDBJ databases">
        <title>Genome sequence and assembly of Colletotrichum trifolii.</title>
        <authorList>
            <person name="Gan P."/>
            <person name="Shirasu K."/>
        </authorList>
    </citation>
    <scope>NUCLEOTIDE SEQUENCE [LARGE SCALE GENOMIC DNA]</scope>
    <source>
        <strain evidence="3 4">543-2</strain>
    </source>
</reference>
<dbReference type="InterPro" id="IPR029032">
    <property type="entry name" value="AhpD-like"/>
</dbReference>
<dbReference type="SUPFAM" id="SSF69118">
    <property type="entry name" value="AhpD-like"/>
    <property type="match status" value="1"/>
</dbReference>
<dbReference type="Proteomes" id="UP000295703">
    <property type="component" value="Unassembled WGS sequence"/>
</dbReference>
<dbReference type="AlphaFoldDB" id="A0A4R8QR47"/>
<sequence length="171" mass="18645">MSGDSNLYETGMKNRHAAMGDTYVKQSLEGGSNEYAFPNQQMGTGWCWQKMWSRPSLELSQRSMLSETKPPAEHIGILMALKAWPELGAHVRGAVSNGLSELEVREAILQASVYCGVPAGIEATKVAEAVLNDMQEKGEYRRQSDGIASRDTRSAARSGAVEHPAEDMVAE</sequence>
<dbReference type="Pfam" id="PF02627">
    <property type="entry name" value="CMD"/>
    <property type="match status" value="1"/>
</dbReference>
<dbReference type="InterPro" id="IPR052512">
    <property type="entry name" value="4CMD/NDH-1_regulator"/>
</dbReference>
<name>A0A4R8QR47_COLTR</name>
<dbReference type="InterPro" id="IPR003779">
    <property type="entry name" value="CMD-like"/>
</dbReference>
<evidence type="ECO:0000313" key="4">
    <source>
        <dbReference type="Proteomes" id="UP000295703"/>
    </source>
</evidence>
<protein>
    <submittedName>
        <fullName evidence="3">4-carboxymuconolactone decarboxylase</fullName>
    </submittedName>
</protein>
<accession>A0A4R8QR47</accession>
<evidence type="ECO:0000313" key="3">
    <source>
        <dbReference type="EMBL" id="TDZ41019.1"/>
    </source>
</evidence>
<evidence type="ECO:0000259" key="2">
    <source>
        <dbReference type="Pfam" id="PF02627"/>
    </source>
</evidence>
<dbReference type="PANTHER" id="PTHR33570:SF2">
    <property type="entry name" value="CARBOXYMUCONOLACTONE DECARBOXYLASE-LIKE DOMAIN-CONTAINING PROTEIN"/>
    <property type="match status" value="1"/>
</dbReference>